<dbReference type="EMBL" id="QOIP01000001">
    <property type="protein sequence ID" value="RLU26228.1"/>
    <property type="molecule type" value="Genomic_DNA"/>
</dbReference>
<dbReference type="Proteomes" id="UP000279307">
    <property type="component" value="Chromosome 1"/>
</dbReference>
<proteinExistence type="predicted"/>
<accession>A0A3L8E2L2</accession>
<organism evidence="1">
    <name type="scientific">Ooceraea biroi</name>
    <name type="common">Clonal raider ant</name>
    <name type="synonym">Cerapachys biroi</name>
    <dbReference type="NCBI Taxonomy" id="2015173"/>
    <lineage>
        <taxon>Eukaryota</taxon>
        <taxon>Metazoa</taxon>
        <taxon>Ecdysozoa</taxon>
        <taxon>Arthropoda</taxon>
        <taxon>Hexapoda</taxon>
        <taxon>Insecta</taxon>
        <taxon>Pterygota</taxon>
        <taxon>Neoptera</taxon>
        <taxon>Endopterygota</taxon>
        <taxon>Hymenoptera</taxon>
        <taxon>Apocrita</taxon>
        <taxon>Aculeata</taxon>
        <taxon>Formicoidea</taxon>
        <taxon>Formicidae</taxon>
        <taxon>Dorylinae</taxon>
        <taxon>Ooceraea</taxon>
    </lineage>
</organism>
<dbReference type="OrthoDB" id="6334211at2759"/>
<reference evidence="1" key="1">
    <citation type="journal article" date="2018" name="Genome Res.">
        <title>The genomic architecture and molecular evolution of ant odorant receptors.</title>
        <authorList>
            <person name="McKenzie S.K."/>
            <person name="Kronauer D.J.C."/>
        </authorList>
    </citation>
    <scope>NUCLEOTIDE SEQUENCE [LARGE SCALE GENOMIC DNA]</scope>
    <source>
        <strain evidence="1">Clonal line C1</strain>
    </source>
</reference>
<evidence type="ECO:0000313" key="1">
    <source>
        <dbReference type="EMBL" id="RLU26228.1"/>
    </source>
</evidence>
<gene>
    <name evidence="1" type="ORF">DMN91_000021</name>
</gene>
<dbReference type="AlphaFoldDB" id="A0A3L8E2L2"/>
<name>A0A3L8E2L2_OOCBI</name>
<comment type="caution">
    <text evidence="1">The sequence shown here is derived from an EMBL/GenBank/DDBJ whole genome shotgun (WGS) entry which is preliminary data.</text>
</comment>
<sequence>MYKKCIMNAEEIIHENVPKHKYISSEKLKDLSTEKLISSTSITSVCSSELHGSKAFFVERKQQIIDSDWGGYALDLNLWDDSRSPIVQIKPSELSLDNKESRGFLSDRLIGPASSFLTRSPENGLYILGKCVLRNRVPSKMLKSDYINESTIDLDKIIILIYNNNLNLIFSSISS</sequence>
<reference evidence="1" key="2">
    <citation type="submission" date="2018-07" db="EMBL/GenBank/DDBJ databases">
        <authorList>
            <person name="Mckenzie S.K."/>
            <person name="Kronauer D.J.C."/>
        </authorList>
    </citation>
    <scope>NUCLEOTIDE SEQUENCE</scope>
    <source>
        <strain evidence="1">Clonal line C1</strain>
    </source>
</reference>
<protein>
    <submittedName>
        <fullName evidence="1">Uncharacterized protein</fullName>
    </submittedName>
</protein>